<dbReference type="Gene3D" id="1.10.510.10">
    <property type="entry name" value="Transferase(Phosphotransferase) domain 1"/>
    <property type="match status" value="1"/>
</dbReference>
<dbReference type="Gene3D" id="1.10.150.910">
    <property type="match status" value="1"/>
</dbReference>
<dbReference type="SUPFAM" id="SSF56112">
    <property type="entry name" value="Protein kinase-like (PK-like)"/>
    <property type="match status" value="1"/>
</dbReference>
<dbReference type="EC" id="2.7.11.22" evidence="3"/>
<evidence type="ECO:0000256" key="12">
    <source>
        <dbReference type="PROSITE-ProRule" id="PRU10141"/>
    </source>
</evidence>
<dbReference type="FunFam" id="2.130.10.10:FF:000081">
    <property type="entry name" value="DNA damage-binding protein 1"/>
    <property type="match status" value="1"/>
</dbReference>
<comment type="subcellular location">
    <subcellularLocation>
        <location evidence="1">Nucleus</location>
    </subcellularLocation>
</comment>
<evidence type="ECO:0000256" key="10">
    <source>
        <dbReference type="ARBA" id="ARBA00047811"/>
    </source>
</evidence>
<dbReference type="EMBL" id="KB632083">
    <property type="protein sequence ID" value="ERL88619.1"/>
    <property type="molecule type" value="Genomic_DNA"/>
</dbReference>
<dbReference type="PROSITE" id="PS00108">
    <property type="entry name" value="PROTEIN_KINASE_ST"/>
    <property type="match status" value="1"/>
</dbReference>
<dbReference type="GO" id="GO:0004693">
    <property type="term" value="F:cyclin-dependent protein serine/threonine kinase activity"/>
    <property type="evidence" value="ECO:0007669"/>
    <property type="project" value="UniProtKB-EC"/>
</dbReference>
<dbReference type="PANTHER" id="PTHR10644">
    <property type="entry name" value="DNA REPAIR/RNA PROCESSING CPSF FAMILY"/>
    <property type="match status" value="1"/>
</dbReference>
<keyword evidence="7" id="KW-0418">Kinase</keyword>
<dbReference type="InterPro" id="IPR011009">
    <property type="entry name" value="Kinase-like_dom_sf"/>
</dbReference>
<evidence type="ECO:0000256" key="3">
    <source>
        <dbReference type="ARBA" id="ARBA00012425"/>
    </source>
</evidence>
<keyword evidence="4" id="KW-0723">Serine/threonine-protein kinase</keyword>
<evidence type="ECO:0000256" key="11">
    <source>
        <dbReference type="ARBA" id="ARBA00048367"/>
    </source>
</evidence>
<dbReference type="CDD" id="cd07847">
    <property type="entry name" value="STKc_CDKL1_4"/>
    <property type="match status" value="1"/>
</dbReference>
<dbReference type="Pfam" id="PF03178">
    <property type="entry name" value="CPSF_A"/>
    <property type="match status" value="1"/>
</dbReference>
<feature type="domain" description="Protein kinase" evidence="13">
    <location>
        <begin position="34"/>
        <end position="333"/>
    </location>
</feature>
<evidence type="ECO:0000313" key="14">
    <source>
        <dbReference type="EMBL" id="ERL88619.1"/>
    </source>
</evidence>
<evidence type="ECO:0000256" key="8">
    <source>
        <dbReference type="ARBA" id="ARBA00022840"/>
    </source>
</evidence>
<keyword evidence="8 12" id="KW-0067">ATP-binding</keyword>
<sequence>MDRWLTEGKLWLFGNQVQLLSKRSKPSSKVMERYEKISKIGEGSYGVVYKCKNRDTGEIVAIKKFTESEEDPLIRKIALREIRLLKNLKHPNLVNLLEVFRRKRRLHLVLEYCERTVLNELEKHPRGVPELLTKQIIWQTIQGVSYCHQHGCIHRDIKPENILLTAAGVVKLCDFGFARMLNPGENYTDYVATRWYRSPELLVGDTQYGTPVDIWAIGGTKAYQGENALWRLFAGCVMAELIKGEAIWPGKSDVDQLYLIRCSVGDLLPRHMQAFKSNDFFQGVILPQPQQLMPLEAKLPMCSSTIIDFLKKCLDKDPAKRWTCTELMNHSYFENFSFKVDEESDASKEDKLPRNRSRQWRRLNVAASAASQQQIDQSGRSTVQRQVQAGPSADDLTKIQLLQVVDRDFRQTIVNNPFNVVHVSKTLARDLEGFGVQNVVPLRSYGSSADRCYGLCHWENPQNGVHAKELIGNSVIGDEGTFLTELGVLYSFDGLLGNFTSPTDLNLIVAKSNRLDIYLVTPEGLRPIKEVGLYGKVAVMKLFRPQQENKDFLFIVTYRYNAMILECVSSGDGFEILTKAHGDVSDRIGKPSETGILAVIDPKARVIGLRLYDGLFKVIPLDKDNLELKATNLRMDELHVSDLEFLHGCANPTLILIHQDVNGKHVKTHEISLRDKEFVKMFWRQDNVETEASMVIPVPSPLGGAIVIGQESILYHDGVTCVVVAPAVIKQSTITCYARVDPGGYRYLLGDMAGHLFMLFLETETPEGGQELVKDLKVGLLGEIAIPECITYLDNGVIFIGSRLGDSQLVKLNTKVDENSSYVTVMETFTNLAPILDMCVVDLERQSQGQLVTCSGAFKEGSLRIIRNGIGIQEHASIDLMGIKGMWALQANGEKLDDTLVLAFVGQTRILSLNGEEVEETDIAGFTSDQQTFYCGNAIHNQLVQVTPISARLVTIRGKTLVSEWRPPTEKNIIIVACNESQLVVSTGNQVYYLEIHSNELILKGETTLDVEVSCLDISPLADSSVADIVAVGLWTDNSARILHLPTLQEAYKELLGGDIMPRSILMATFEGHDYLLCALGDGSMYYFLLHRESGVLRDKKKVTLGTQPTVLRTFRSLNSTNVFACSDRPTVIYSSNHKLVFSNVNLKEVNQMCSLNSEAYPDSLALATATSVTIGTIDEIQKLHIRTIPLQESPRRIAYQESTQVFGVITCRIDIQDSTGLSPVRQSASTMTQAVTVSSNASGSAVNKSGGSSSVVAGAAAEYGQEVEIHNLLIIDQNTFEVLAAHQFMPQEYAMSLISCQLSHDPATYFIVGTATVNPEESEPKQGRIIVFHWSDNKLMQVSEKEIKGACYSLAEFNGKVLASINSTVRLFEWTTEKELRLECSHFNNIVSLCLKTKGDFILVGDLMRSITLLALLTEWLRISGVLARDYNPNWMTAVEFLDDEIFLGAENSFNMFVCQKDSAAATDEERSQMSHVGHYHIGDMINVFQHGSLVMQNIGETSTPTRGCVLFGTVGGAIGLVTQISQEFYDSLRDLQSKLSSTIKSVGRISHQFWRAFNTDIKTETSSEGFIDGDLIESFLDLPPEKMKEVATNLGVSVLRNSSVGLFNNPAICALSGN</sequence>
<dbReference type="Pfam" id="PF23726">
    <property type="entry name" value="Beta-prop_RSE1_2nd"/>
    <property type="match status" value="1"/>
</dbReference>
<protein>
    <recommendedName>
        <fullName evidence="3">cyclin-dependent kinase</fullName>
        <ecNumber evidence="3">2.7.11.22</ecNumber>
    </recommendedName>
</protein>
<dbReference type="Pfam" id="PF10433">
    <property type="entry name" value="Beta-prop_RSE1_1st"/>
    <property type="match status" value="1"/>
</dbReference>
<evidence type="ECO:0000256" key="1">
    <source>
        <dbReference type="ARBA" id="ARBA00004123"/>
    </source>
</evidence>
<dbReference type="SUPFAM" id="SSF50978">
    <property type="entry name" value="WD40 repeat-like"/>
    <property type="match status" value="1"/>
</dbReference>
<dbReference type="InterPro" id="IPR004871">
    <property type="entry name" value="RSE1/DDB1/CPSF1_C"/>
</dbReference>
<dbReference type="FunFam" id="3.30.200.20:FF:000049">
    <property type="entry name" value="cyclin-dependent kinase-like 1 isoform X1"/>
    <property type="match status" value="1"/>
</dbReference>
<dbReference type="Proteomes" id="UP000030742">
    <property type="component" value="Unassembled WGS sequence"/>
</dbReference>
<dbReference type="Gene3D" id="2.130.10.10">
    <property type="entry name" value="YVTN repeat-like/Quinoprotein amine dehydrogenase"/>
    <property type="match status" value="3"/>
</dbReference>
<evidence type="ECO:0000256" key="6">
    <source>
        <dbReference type="ARBA" id="ARBA00022741"/>
    </source>
</evidence>
<dbReference type="STRING" id="77166.U4U3Z9"/>
<dbReference type="Pfam" id="PF00069">
    <property type="entry name" value="Pkinase"/>
    <property type="match status" value="1"/>
</dbReference>
<dbReference type="GO" id="GO:0005634">
    <property type="term" value="C:nucleus"/>
    <property type="evidence" value="ECO:0007669"/>
    <property type="project" value="UniProtKB-SubCell"/>
</dbReference>
<dbReference type="SMART" id="SM00220">
    <property type="entry name" value="S_TKc"/>
    <property type="match status" value="1"/>
</dbReference>
<name>U4U3Z9_DENPD</name>
<feature type="binding site" evidence="12">
    <location>
        <position position="64"/>
    </location>
    <ligand>
        <name>ATP</name>
        <dbReference type="ChEBI" id="CHEBI:30616"/>
    </ligand>
</feature>
<evidence type="ECO:0000256" key="4">
    <source>
        <dbReference type="ARBA" id="ARBA00022527"/>
    </source>
</evidence>
<gene>
    <name evidence="14" type="ORF">D910_06004</name>
</gene>
<dbReference type="OrthoDB" id="548217at2759"/>
<evidence type="ECO:0000259" key="13">
    <source>
        <dbReference type="PROSITE" id="PS50011"/>
    </source>
</evidence>
<evidence type="ECO:0000256" key="7">
    <source>
        <dbReference type="ARBA" id="ARBA00022777"/>
    </source>
</evidence>
<accession>U4U3Z9</accession>
<dbReference type="InterPro" id="IPR058543">
    <property type="entry name" value="Beta-prop_RSE1/DDB1/CPSF1_2nd"/>
</dbReference>
<dbReference type="GO" id="GO:0003676">
    <property type="term" value="F:nucleic acid binding"/>
    <property type="evidence" value="ECO:0007669"/>
    <property type="project" value="InterPro"/>
</dbReference>
<dbReference type="InterPro" id="IPR036322">
    <property type="entry name" value="WD40_repeat_dom_sf"/>
</dbReference>
<dbReference type="InterPro" id="IPR008271">
    <property type="entry name" value="Ser/Thr_kinase_AS"/>
</dbReference>
<keyword evidence="6 12" id="KW-0547">Nucleotide-binding</keyword>
<dbReference type="FunFam" id="1.10.510.10:FF:000624">
    <property type="entry name" value="Mitogen-activated protein kinase"/>
    <property type="match status" value="1"/>
</dbReference>
<dbReference type="InterPro" id="IPR000719">
    <property type="entry name" value="Prot_kinase_dom"/>
</dbReference>
<reference evidence="14 15" key="1">
    <citation type="journal article" date="2013" name="Genome Biol.">
        <title>Draft genome of the mountain pine beetle, Dendroctonus ponderosae Hopkins, a major forest pest.</title>
        <authorList>
            <person name="Keeling C.I."/>
            <person name="Yuen M.M."/>
            <person name="Liao N.Y."/>
            <person name="Docking T.R."/>
            <person name="Chan S.K."/>
            <person name="Taylor G.A."/>
            <person name="Palmquist D.L."/>
            <person name="Jackman S.D."/>
            <person name="Nguyen A."/>
            <person name="Li M."/>
            <person name="Henderson H."/>
            <person name="Janes J.K."/>
            <person name="Zhao Y."/>
            <person name="Pandoh P."/>
            <person name="Moore R."/>
            <person name="Sperling F.A."/>
            <person name="Huber D.P."/>
            <person name="Birol I."/>
            <person name="Jones S.J."/>
            <person name="Bohlmann J."/>
        </authorList>
    </citation>
    <scope>NUCLEOTIDE SEQUENCE</scope>
</reference>
<dbReference type="Gene3D" id="3.30.200.20">
    <property type="entry name" value="Phosphorylase Kinase, domain 1"/>
    <property type="match status" value="1"/>
</dbReference>
<dbReference type="InterPro" id="IPR017441">
    <property type="entry name" value="Protein_kinase_ATP_BS"/>
</dbReference>
<keyword evidence="9" id="KW-0539">Nucleus</keyword>
<comment type="catalytic activity">
    <reaction evidence="10">
        <text>L-threonyl-[protein] + ATP = O-phospho-L-threonyl-[protein] + ADP + H(+)</text>
        <dbReference type="Rhea" id="RHEA:46608"/>
        <dbReference type="Rhea" id="RHEA-COMP:11060"/>
        <dbReference type="Rhea" id="RHEA-COMP:11605"/>
        <dbReference type="ChEBI" id="CHEBI:15378"/>
        <dbReference type="ChEBI" id="CHEBI:30013"/>
        <dbReference type="ChEBI" id="CHEBI:30616"/>
        <dbReference type="ChEBI" id="CHEBI:61977"/>
        <dbReference type="ChEBI" id="CHEBI:456216"/>
        <dbReference type="EC" id="2.7.11.22"/>
    </reaction>
</comment>
<evidence type="ECO:0000256" key="2">
    <source>
        <dbReference type="ARBA" id="ARBA00007453"/>
    </source>
</evidence>
<proteinExistence type="inferred from homology"/>
<organism evidence="14 15">
    <name type="scientific">Dendroctonus ponderosae</name>
    <name type="common">Mountain pine beetle</name>
    <dbReference type="NCBI Taxonomy" id="77166"/>
    <lineage>
        <taxon>Eukaryota</taxon>
        <taxon>Metazoa</taxon>
        <taxon>Ecdysozoa</taxon>
        <taxon>Arthropoda</taxon>
        <taxon>Hexapoda</taxon>
        <taxon>Insecta</taxon>
        <taxon>Pterygota</taxon>
        <taxon>Neoptera</taxon>
        <taxon>Endopterygota</taxon>
        <taxon>Coleoptera</taxon>
        <taxon>Polyphaga</taxon>
        <taxon>Cucujiformia</taxon>
        <taxon>Curculionidae</taxon>
        <taxon>Scolytinae</taxon>
        <taxon>Dendroctonus</taxon>
    </lineage>
</organism>
<dbReference type="InterPro" id="IPR018846">
    <property type="entry name" value="Beta-prop_RSE1/DDB1/CPSF1_1st"/>
</dbReference>
<dbReference type="GO" id="GO:0005524">
    <property type="term" value="F:ATP binding"/>
    <property type="evidence" value="ECO:0007669"/>
    <property type="project" value="UniProtKB-UniRule"/>
</dbReference>
<evidence type="ECO:0000313" key="15">
    <source>
        <dbReference type="Proteomes" id="UP000030742"/>
    </source>
</evidence>
<comment type="catalytic activity">
    <reaction evidence="11">
        <text>L-seryl-[protein] + ATP = O-phospho-L-seryl-[protein] + ADP + H(+)</text>
        <dbReference type="Rhea" id="RHEA:17989"/>
        <dbReference type="Rhea" id="RHEA-COMP:9863"/>
        <dbReference type="Rhea" id="RHEA-COMP:11604"/>
        <dbReference type="ChEBI" id="CHEBI:15378"/>
        <dbReference type="ChEBI" id="CHEBI:29999"/>
        <dbReference type="ChEBI" id="CHEBI:30616"/>
        <dbReference type="ChEBI" id="CHEBI:83421"/>
        <dbReference type="ChEBI" id="CHEBI:456216"/>
        <dbReference type="EC" id="2.7.11.22"/>
    </reaction>
</comment>
<dbReference type="PROSITE" id="PS50011">
    <property type="entry name" value="PROTEIN_KINASE_DOM"/>
    <property type="match status" value="1"/>
</dbReference>
<evidence type="ECO:0000256" key="5">
    <source>
        <dbReference type="ARBA" id="ARBA00022679"/>
    </source>
</evidence>
<dbReference type="PROSITE" id="PS00107">
    <property type="entry name" value="PROTEIN_KINASE_ATP"/>
    <property type="match status" value="1"/>
</dbReference>
<dbReference type="FunFam" id="2.130.10.10:FF:000070">
    <property type="entry name" value="DNA damage-binding protein 1"/>
    <property type="match status" value="1"/>
</dbReference>
<evidence type="ECO:0000256" key="9">
    <source>
        <dbReference type="ARBA" id="ARBA00023242"/>
    </source>
</evidence>
<keyword evidence="5" id="KW-0808">Transferase</keyword>
<dbReference type="InterPro" id="IPR015943">
    <property type="entry name" value="WD40/YVTN_repeat-like_dom_sf"/>
</dbReference>
<comment type="similarity">
    <text evidence="2">Belongs to the DDB1 family.</text>
</comment>
<dbReference type="InterPro" id="IPR050358">
    <property type="entry name" value="RSE1/DDB1/CFT1"/>
</dbReference>